<evidence type="ECO:0000256" key="1">
    <source>
        <dbReference type="SAM" id="SignalP"/>
    </source>
</evidence>
<dbReference type="PANTHER" id="PTHR33096:SF1">
    <property type="entry name" value="CXC1-LIKE CYSTEINE CLUSTER ASSOCIATED WITH KDZ TRANSPOSASES DOMAIN-CONTAINING PROTEIN"/>
    <property type="match status" value="1"/>
</dbReference>
<sequence>MPWIVFGISVFHAYSHQWVCQLWCHPQKGNMWGLTDGEGCERLWSDLRSLIPNLCVTGFHCQLFLLDLQIEHQDCLKLCQAAYQSRPLEQQSKKKSFHAVEKILAVYLIEVLQKQLMPVPLSDSIASQNEVAEITTSIAEQEKIVSCLSKQDNDLMAVLQLGDPISYKKLKKMRGHAWFEHQLNMWALKAHIIVKVCEKNFETHNLTGAYSNHNTMEHTTKALKRRYHSVTSLVADYNKWQLNMMKLRGQGRISKNAIIPPPIDMKGLFGLDVNNDIWQDIGLADDEFDGTVPPWLGDDDV</sequence>
<dbReference type="PANTHER" id="PTHR33096">
    <property type="entry name" value="CXC2 DOMAIN-CONTAINING PROTEIN"/>
    <property type="match status" value="1"/>
</dbReference>
<comment type="caution">
    <text evidence="2">The sequence shown here is derived from an EMBL/GenBank/DDBJ whole genome shotgun (WGS) entry which is preliminary data.</text>
</comment>
<keyword evidence="3" id="KW-1185">Reference proteome</keyword>
<organism evidence="2 3">
    <name type="scientific">Hydnum rufescens UP504</name>
    <dbReference type="NCBI Taxonomy" id="1448309"/>
    <lineage>
        <taxon>Eukaryota</taxon>
        <taxon>Fungi</taxon>
        <taxon>Dikarya</taxon>
        <taxon>Basidiomycota</taxon>
        <taxon>Agaricomycotina</taxon>
        <taxon>Agaricomycetes</taxon>
        <taxon>Cantharellales</taxon>
        <taxon>Hydnaceae</taxon>
        <taxon>Hydnum</taxon>
    </lineage>
</organism>
<dbReference type="InterPro" id="IPR040521">
    <property type="entry name" value="KDZ"/>
</dbReference>
<gene>
    <name evidence="2" type="ORF">BS47DRAFT_1373123</name>
</gene>
<dbReference type="OrthoDB" id="3364670at2759"/>
<evidence type="ECO:0008006" key="4">
    <source>
        <dbReference type="Google" id="ProtNLM"/>
    </source>
</evidence>
<accession>A0A9P6DV30</accession>
<feature type="chain" id="PRO_5040291843" description="Transposase" evidence="1">
    <location>
        <begin position="16"/>
        <end position="301"/>
    </location>
</feature>
<reference evidence="2" key="1">
    <citation type="journal article" date="2020" name="Nat. Commun.">
        <title>Large-scale genome sequencing of mycorrhizal fungi provides insights into the early evolution of symbiotic traits.</title>
        <authorList>
            <person name="Miyauchi S."/>
            <person name="Kiss E."/>
            <person name="Kuo A."/>
            <person name="Drula E."/>
            <person name="Kohler A."/>
            <person name="Sanchez-Garcia M."/>
            <person name="Morin E."/>
            <person name="Andreopoulos B."/>
            <person name="Barry K.W."/>
            <person name="Bonito G."/>
            <person name="Buee M."/>
            <person name="Carver A."/>
            <person name="Chen C."/>
            <person name="Cichocki N."/>
            <person name="Clum A."/>
            <person name="Culley D."/>
            <person name="Crous P.W."/>
            <person name="Fauchery L."/>
            <person name="Girlanda M."/>
            <person name="Hayes R.D."/>
            <person name="Keri Z."/>
            <person name="LaButti K."/>
            <person name="Lipzen A."/>
            <person name="Lombard V."/>
            <person name="Magnuson J."/>
            <person name="Maillard F."/>
            <person name="Murat C."/>
            <person name="Nolan M."/>
            <person name="Ohm R.A."/>
            <person name="Pangilinan J."/>
            <person name="Pereira M.F."/>
            <person name="Perotto S."/>
            <person name="Peter M."/>
            <person name="Pfister S."/>
            <person name="Riley R."/>
            <person name="Sitrit Y."/>
            <person name="Stielow J.B."/>
            <person name="Szollosi G."/>
            <person name="Zifcakova L."/>
            <person name="Stursova M."/>
            <person name="Spatafora J.W."/>
            <person name="Tedersoo L."/>
            <person name="Vaario L.M."/>
            <person name="Yamada A."/>
            <person name="Yan M."/>
            <person name="Wang P."/>
            <person name="Xu J."/>
            <person name="Bruns T."/>
            <person name="Baldrian P."/>
            <person name="Vilgalys R."/>
            <person name="Dunand C."/>
            <person name="Henrissat B."/>
            <person name="Grigoriev I.V."/>
            <person name="Hibbett D."/>
            <person name="Nagy L.G."/>
            <person name="Martin F.M."/>
        </authorList>
    </citation>
    <scope>NUCLEOTIDE SEQUENCE</scope>
    <source>
        <strain evidence="2">UP504</strain>
    </source>
</reference>
<protein>
    <recommendedName>
        <fullName evidence="4">Transposase</fullName>
    </recommendedName>
</protein>
<evidence type="ECO:0000313" key="2">
    <source>
        <dbReference type="EMBL" id="KAF9511270.1"/>
    </source>
</evidence>
<proteinExistence type="predicted"/>
<dbReference type="Pfam" id="PF18758">
    <property type="entry name" value="KDZ"/>
    <property type="match status" value="1"/>
</dbReference>
<evidence type="ECO:0000313" key="3">
    <source>
        <dbReference type="Proteomes" id="UP000886523"/>
    </source>
</evidence>
<dbReference type="Proteomes" id="UP000886523">
    <property type="component" value="Unassembled WGS sequence"/>
</dbReference>
<keyword evidence="1" id="KW-0732">Signal</keyword>
<feature type="signal peptide" evidence="1">
    <location>
        <begin position="1"/>
        <end position="15"/>
    </location>
</feature>
<name>A0A9P6DV30_9AGAM</name>
<dbReference type="AlphaFoldDB" id="A0A9P6DV30"/>
<dbReference type="EMBL" id="MU129003">
    <property type="protein sequence ID" value="KAF9511270.1"/>
    <property type="molecule type" value="Genomic_DNA"/>
</dbReference>